<reference evidence="2" key="2">
    <citation type="submission" date="2020-09" db="EMBL/GenBank/DDBJ databases">
        <authorList>
            <person name="Sun Q."/>
            <person name="Zhou Y."/>
        </authorList>
    </citation>
    <scope>NUCLEOTIDE SEQUENCE</scope>
    <source>
        <strain evidence="2">CGMCC 1.12195</strain>
    </source>
</reference>
<dbReference type="InterPro" id="IPR023210">
    <property type="entry name" value="NADP_OxRdtase_dom"/>
</dbReference>
<dbReference type="Pfam" id="PF00248">
    <property type="entry name" value="Aldo_ket_red"/>
    <property type="match status" value="1"/>
</dbReference>
<sequence length="317" mass="35548">MRYKKLGNTGLSVSEISFGGVEIGMPYGIGVKDESDMLVEEDAIRLLHRAIDEGINLFDTARHYGESERIMGRAFREKRQQVVLASKCRHLRTSDGTIPTGRALYDFIRRSLDESLVALQTDYLDLYMVHYADAGILENEEVAAVFSKLKVLGLVRAIGVSVYKTEETQRAIATGLWDAIQLPFNLMDQRHGQYFDEAYRQGVGVIIRSVLMRGMLTDRMQQSHPALADVEAHINRYRLLVGKEYPGLSKLATQFALAYDAVSSALIGIDKLQYLKDAVVTVEGNCIGEALFATLQGMAYPNQEFLNLAQWDKNGWL</sequence>
<proteinExistence type="predicted"/>
<comment type="caution">
    <text evidence="2">The sequence shown here is derived from an EMBL/GenBank/DDBJ whole genome shotgun (WGS) entry which is preliminary data.</text>
</comment>
<dbReference type="PRINTS" id="PR00069">
    <property type="entry name" value="ALDKETRDTASE"/>
</dbReference>
<evidence type="ECO:0000259" key="1">
    <source>
        <dbReference type="Pfam" id="PF00248"/>
    </source>
</evidence>
<protein>
    <submittedName>
        <fullName evidence="2">Oxidoreductase</fullName>
    </submittedName>
</protein>
<feature type="domain" description="NADP-dependent oxidoreductase" evidence="1">
    <location>
        <begin position="33"/>
        <end position="279"/>
    </location>
</feature>
<dbReference type="InterPro" id="IPR020471">
    <property type="entry name" value="AKR"/>
</dbReference>
<dbReference type="InterPro" id="IPR053135">
    <property type="entry name" value="AKR2_Oxidoreductase"/>
</dbReference>
<gene>
    <name evidence="2" type="ORF">GCM10007415_00780</name>
</gene>
<dbReference type="PANTHER" id="PTHR43312:SF1">
    <property type="entry name" value="NADP-DEPENDENT OXIDOREDUCTASE DOMAIN-CONTAINING PROTEIN"/>
    <property type="match status" value="1"/>
</dbReference>
<dbReference type="EMBL" id="BMER01000001">
    <property type="protein sequence ID" value="GGG73237.1"/>
    <property type="molecule type" value="Genomic_DNA"/>
</dbReference>
<dbReference type="CDD" id="cd19086">
    <property type="entry name" value="AKR_AKR11C1"/>
    <property type="match status" value="1"/>
</dbReference>
<dbReference type="SUPFAM" id="SSF51430">
    <property type="entry name" value="NAD(P)-linked oxidoreductase"/>
    <property type="match status" value="1"/>
</dbReference>
<evidence type="ECO:0000313" key="2">
    <source>
        <dbReference type="EMBL" id="GGG73237.1"/>
    </source>
</evidence>
<accession>A0A917HBF7</accession>
<dbReference type="PANTHER" id="PTHR43312">
    <property type="entry name" value="D-THREO-ALDOSE 1-DEHYDROGENASE"/>
    <property type="match status" value="1"/>
</dbReference>
<dbReference type="InterPro" id="IPR036812">
    <property type="entry name" value="NAD(P)_OxRdtase_dom_sf"/>
</dbReference>
<keyword evidence="3" id="KW-1185">Reference proteome</keyword>
<dbReference type="RefSeq" id="WP_229738487.1">
    <property type="nucleotide sequence ID" value="NZ_BMER01000001.1"/>
</dbReference>
<organism evidence="2 3">
    <name type="scientific">Parapedobacter pyrenivorans</name>
    <dbReference type="NCBI Taxonomy" id="1305674"/>
    <lineage>
        <taxon>Bacteria</taxon>
        <taxon>Pseudomonadati</taxon>
        <taxon>Bacteroidota</taxon>
        <taxon>Sphingobacteriia</taxon>
        <taxon>Sphingobacteriales</taxon>
        <taxon>Sphingobacteriaceae</taxon>
        <taxon>Parapedobacter</taxon>
    </lineage>
</organism>
<dbReference type="AlphaFoldDB" id="A0A917HBF7"/>
<reference evidence="2" key="1">
    <citation type="journal article" date="2014" name="Int. J. Syst. Evol. Microbiol.">
        <title>Complete genome sequence of Corynebacterium casei LMG S-19264T (=DSM 44701T), isolated from a smear-ripened cheese.</title>
        <authorList>
            <consortium name="US DOE Joint Genome Institute (JGI-PGF)"/>
            <person name="Walter F."/>
            <person name="Albersmeier A."/>
            <person name="Kalinowski J."/>
            <person name="Ruckert C."/>
        </authorList>
    </citation>
    <scope>NUCLEOTIDE SEQUENCE</scope>
    <source>
        <strain evidence="2">CGMCC 1.12195</strain>
    </source>
</reference>
<dbReference type="Proteomes" id="UP000660862">
    <property type="component" value="Unassembled WGS sequence"/>
</dbReference>
<dbReference type="GO" id="GO:0016491">
    <property type="term" value="F:oxidoreductase activity"/>
    <property type="evidence" value="ECO:0007669"/>
    <property type="project" value="InterPro"/>
</dbReference>
<evidence type="ECO:0000313" key="3">
    <source>
        <dbReference type="Proteomes" id="UP000660862"/>
    </source>
</evidence>
<name>A0A917HBF7_9SPHI</name>
<dbReference type="Gene3D" id="3.20.20.100">
    <property type="entry name" value="NADP-dependent oxidoreductase domain"/>
    <property type="match status" value="1"/>
</dbReference>